<dbReference type="EMBL" id="AZHX01002355">
    <property type="protein sequence ID" value="ETW95118.1"/>
    <property type="molecule type" value="Genomic_DNA"/>
</dbReference>
<feature type="domain" description="Reverse transcriptase" evidence="2">
    <location>
        <begin position="70"/>
        <end position="368"/>
    </location>
</feature>
<keyword evidence="4" id="KW-1185">Reference proteome</keyword>
<dbReference type="PANTHER" id="PTHR34047">
    <property type="entry name" value="NUCLEAR INTRON MATURASE 1, MITOCHONDRIAL-RELATED"/>
    <property type="match status" value="1"/>
</dbReference>
<dbReference type="PATRIC" id="fig|1429439.4.peg.8045"/>
<reference evidence="3 4" key="1">
    <citation type="journal article" date="2014" name="Nature">
        <title>An environmental bacterial taxon with a large and distinct metabolic repertoire.</title>
        <authorList>
            <person name="Wilson M.C."/>
            <person name="Mori T."/>
            <person name="Ruckert C."/>
            <person name="Uria A.R."/>
            <person name="Helf M.J."/>
            <person name="Takada K."/>
            <person name="Gernert C."/>
            <person name="Steffens U.A."/>
            <person name="Heycke N."/>
            <person name="Schmitt S."/>
            <person name="Rinke C."/>
            <person name="Helfrich E.J."/>
            <person name="Brachmann A.O."/>
            <person name="Gurgui C."/>
            <person name="Wakimoto T."/>
            <person name="Kracht M."/>
            <person name="Crusemann M."/>
            <person name="Hentschel U."/>
            <person name="Abe I."/>
            <person name="Matsunaga S."/>
            <person name="Kalinowski J."/>
            <person name="Takeyama H."/>
            <person name="Piel J."/>
        </authorList>
    </citation>
    <scope>NUCLEOTIDE SEQUENCE [LARGE SCALE GENOMIC DNA]</scope>
    <source>
        <strain evidence="4">TSY2</strain>
    </source>
</reference>
<name>W4LAJ4_9BACT</name>
<evidence type="ECO:0000313" key="3">
    <source>
        <dbReference type="EMBL" id="ETW95118.1"/>
    </source>
</evidence>
<dbReference type="Proteomes" id="UP000019140">
    <property type="component" value="Unassembled WGS sequence"/>
</dbReference>
<comment type="similarity">
    <text evidence="1">Belongs to the bacterial reverse transcriptase family.</text>
</comment>
<sequence length="562" mass="64455">MLPDRVSRKLTAFGVAASNGRQVKDLVRLMGHPELWEVGYANLYSNQGALTKGVDNNTLDGFSRDRVLNLIELIKDGRYQPAPVRRTHIPKGNGKFRPLGLPSGDDKLVQEVARLILDAIYEPIFSDRSHGFRAGRSCHTALESIKRDWTGIKWFVDVDIKGFFDNIDHDKLIEMLSKRILDKRFLRLIKGMLTAGYIEDWTFHKTYSGTPQGGVCSPILANVYLHELDEFLEVMKSQMDVGKRRPTTPAYNHLAYQMKQLRKSIEADKAQGTFDPTTSLDLSMYRKLERERRTIPSRDPMFAGLKRLQFCRYADDVLIGVIGTKDDARQAMDQVKSFLAKELRLDVSEEKSNISPARQGTLYLGYDVKTIHGNRTIKRYQLEGANHQSQSRARNGKVILSVPKTRVIRFCKTRKYGDWGATRSTHRGYLVNHTDLEIIDAYNAEMRGFANYHQLAYDVKMANMNKLYYIWRGSLLATLAAKHSSSVNKEYTKLKRAEGLSLRFEVKGATRYRKVYALKDLRRRNIYDAQVDNLPNVNKNLHTHEILQRLNAETCEYSYVGT</sequence>
<dbReference type="PROSITE" id="PS50878">
    <property type="entry name" value="RT_POL"/>
    <property type="match status" value="1"/>
</dbReference>
<evidence type="ECO:0000259" key="2">
    <source>
        <dbReference type="PROSITE" id="PS50878"/>
    </source>
</evidence>
<comment type="caution">
    <text evidence="3">The sequence shown here is derived from an EMBL/GenBank/DDBJ whole genome shotgun (WGS) entry which is preliminary data.</text>
</comment>
<proteinExistence type="inferred from homology"/>
<evidence type="ECO:0000256" key="1">
    <source>
        <dbReference type="ARBA" id="ARBA00034120"/>
    </source>
</evidence>
<dbReference type="CDD" id="cd01651">
    <property type="entry name" value="RT_G2_intron"/>
    <property type="match status" value="1"/>
</dbReference>
<accession>W4LAJ4</accession>
<organism evidence="3 4">
    <name type="scientific">Candidatus Entotheonella gemina</name>
    <dbReference type="NCBI Taxonomy" id="1429439"/>
    <lineage>
        <taxon>Bacteria</taxon>
        <taxon>Pseudomonadati</taxon>
        <taxon>Nitrospinota/Tectimicrobiota group</taxon>
        <taxon>Candidatus Tectimicrobiota</taxon>
        <taxon>Candidatus Entotheonellia</taxon>
        <taxon>Candidatus Entotheonellales</taxon>
        <taxon>Candidatus Entotheonellaceae</taxon>
        <taxon>Candidatus Entotheonella</taxon>
    </lineage>
</organism>
<dbReference type="HOGENOM" id="CLU_013584_3_1_7"/>
<evidence type="ECO:0000313" key="4">
    <source>
        <dbReference type="Proteomes" id="UP000019140"/>
    </source>
</evidence>
<dbReference type="AlphaFoldDB" id="W4LAJ4"/>
<dbReference type="Pfam" id="PF00078">
    <property type="entry name" value="RVT_1"/>
    <property type="match status" value="2"/>
</dbReference>
<dbReference type="PANTHER" id="PTHR34047:SF8">
    <property type="entry name" value="PROTEIN YKFC"/>
    <property type="match status" value="1"/>
</dbReference>
<protein>
    <recommendedName>
        <fullName evidence="2">Reverse transcriptase domain-containing protein</fullName>
    </recommendedName>
</protein>
<gene>
    <name evidence="3" type="ORF">ETSY2_48615</name>
</gene>
<dbReference type="InterPro" id="IPR024937">
    <property type="entry name" value="Domain_X"/>
</dbReference>
<dbReference type="SUPFAM" id="SSF56672">
    <property type="entry name" value="DNA/RNA polymerases"/>
    <property type="match status" value="1"/>
</dbReference>
<dbReference type="GO" id="GO:0006397">
    <property type="term" value="P:mRNA processing"/>
    <property type="evidence" value="ECO:0007669"/>
    <property type="project" value="InterPro"/>
</dbReference>
<dbReference type="Pfam" id="PF01348">
    <property type="entry name" value="Intron_maturas2"/>
    <property type="match status" value="1"/>
</dbReference>
<dbReference type="InterPro" id="IPR051083">
    <property type="entry name" value="GrpII_Intron_Splice-Mob/Def"/>
</dbReference>
<dbReference type="InterPro" id="IPR043502">
    <property type="entry name" value="DNA/RNA_pol_sf"/>
</dbReference>
<dbReference type="InterPro" id="IPR000477">
    <property type="entry name" value="RT_dom"/>
</dbReference>